<dbReference type="Gene3D" id="3.60.20.30">
    <property type="entry name" value="(Glycosyl)asparaginase"/>
    <property type="match status" value="1"/>
</dbReference>
<gene>
    <name evidence="1" type="ORF">BU14_0072s0016</name>
</gene>
<dbReference type="SUPFAM" id="SSF56235">
    <property type="entry name" value="N-terminal nucleophile aminohydrolases (Ntn hydrolases)"/>
    <property type="match status" value="1"/>
</dbReference>
<sequence>MPVALAIHGGAGAIPRTTPPGEYTPPLHASLDAGMAVLAADTPRPWEARSGLSVALSAAMAAVEVLEGCPLFNASVGSVLTTAGTVELEASVMDGRDGRAGAVAGVTAVTNPTRLAALVLSATPHAFLGGEGAAALAAAHAHELSWALLGAATAVSVVRAMEYGGLTAAAAADRVLGGMAPGSAGLIAVTPGGEVVMAKNTGGMYCGCVDGGGRRRLRIWEEDL</sequence>
<protein>
    <recommendedName>
        <fullName evidence="3">Asparaginase</fullName>
    </recommendedName>
</protein>
<dbReference type="InterPro" id="IPR029055">
    <property type="entry name" value="Ntn_hydrolases_N"/>
</dbReference>
<evidence type="ECO:0000313" key="2">
    <source>
        <dbReference type="Proteomes" id="UP000218209"/>
    </source>
</evidence>
<dbReference type="EMBL" id="KV918787">
    <property type="protein sequence ID" value="OSX79658.1"/>
    <property type="molecule type" value="Genomic_DNA"/>
</dbReference>
<dbReference type="PANTHER" id="PTHR10188:SF6">
    <property type="entry name" value="N(4)-(BETA-N-ACETYLGLUCOSAMINYL)-L-ASPARAGINASE"/>
    <property type="match status" value="1"/>
</dbReference>
<dbReference type="InterPro" id="IPR000246">
    <property type="entry name" value="Peptidase_T2"/>
</dbReference>
<accession>A0A1X6PFP2</accession>
<proteinExistence type="predicted"/>
<keyword evidence="2" id="KW-1185">Reference proteome</keyword>
<dbReference type="Proteomes" id="UP000218209">
    <property type="component" value="Unassembled WGS sequence"/>
</dbReference>
<dbReference type="OrthoDB" id="1612096at2759"/>
<dbReference type="PANTHER" id="PTHR10188">
    <property type="entry name" value="L-ASPARAGINASE"/>
    <property type="match status" value="1"/>
</dbReference>
<dbReference type="Pfam" id="PF01112">
    <property type="entry name" value="Asparaginase_2"/>
    <property type="match status" value="2"/>
</dbReference>
<dbReference type="AlphaFoldDB" id="A0A1X6PFP2"/>
<evidence type="ECO:0000313" key="1">
    <source>
        <dbReference type="EMBL" id="OSX79658.1"/>
    </source>
</evidence>
<dbReference type="GO" id="GO:0016811">
    <property type="term" value="F:hydrolase activity, acting on carbon-nitrogen (but not peptide) bonds, in linear amides"/>
    <property type="evidence" value="ECO:0007669"/>
    <property type="project" value="UniProtKB-ARBA"/>
</dbReference>
<name>A0A1X6PFP2_PORUM</name>
<organism evidence="1 2">
    <name type="scientific">Porphyra umbilicalis</name>
    <name type="common">Purple laver</name>
    <name type="synonym">Red alga</name>
    <dbReference type="NCBI Taxonomy" id="2786"/>
    <lineage>
        <taxon>Eukaryota</taxon>
        <taxon>Rhodophyta</taxon>
        <taxon>Bangiophyceae</taxon>
        <taxon>Bangiales</taxon>
        <taxon>Bangiaceae</taxon>
        <taxon>Porphyra</taxon>
    </lineage>
</organism>
<evidence type="ECO:0008006" key="3">
    <source>
        <dbReference type="Google" id="ProtNLM"/>
    </source>
</evidence>
<reference evidence="1 2" key="1">
    <citation type="submission" date="2017-03" db="EMBL/GenBank/DDBJ databases">
        <title>WGS assembly of Porphyra umbilicalis.</title>
        <authorList>
            <person name="Brawley S.H."/>
            <person name="Blouin N.A."/>
            <person name="Ficko-Blean E."/>
            <person name="Wheeler G.L."/>
            <person name="Lohr M."/>
            <person name="Goodson H.V."/>
            <person name="Jenkins J.W."/>
            <person name="Blaby-Haas C.E."/>
            <person name="Helliwell K.E."/>
            <person name="Chan C."/>
            <person name="Marriage T."/>
            <person name="Bhattacharya D."/>
            <person name="Klein A.S."/>
            <person name="Badis Y."/>
            <person name="Brodie J."/>
            <person name="Cao Y."/>
            <person name="Collen J."/>
            <person name="Dittami S.M."/>
            <person name="Gachon C.M."/>
            <person name="Green B.R."/>
            <person name="Karpowicz S."/>
            <person name="Kim J.W."/>
            <person name="Kudahl U."/>
            <person name="Lin S."/>
            <person name="Michel G."/>
            <person name="Mittag M."/>
            <person name="Olson B.J."/>
            <person name="Pangilinan J."/>
            <person name="Peng Y."/>
            <person name="Qiu H."/>
            <person name="Shu S."/>
            <person name="Singer J.T."/>
            <person name="Smith A.G."/>
            <person name="Sprecher B.N."/>
            <person name="Wagner V."/>
            <person name="Wang W."/>
            <person name="Wang Z.-Y."/>
            <person name="Yan J."/>
            <person name="Yarish C."/>
            <person name="Zoeuner-Riek S."/>
            <person name="Zhuang Y."/>
            <person name="Zou Y."/>
            <person name="Lindquist E.A."/>
            <person name="Grimwood J."/>
            <person name="Barry K."/>
            <person name="Rokhsar D.S."/>
            <person name="Schmutz J."/>
            <person name="Stiller J.W."/>
            <person name="Grossman A.R."/>
            <person name="Prochnik S.E."/>
        </authorList>
    </citation>
    <scope>NUCLEOTIDE SEQUENCE [LARGE SCALE GENOMIC DNA]</scope>
    <source>
        <strain evidence="1">4086291</strain>
    </source>
</reference>